<dbReference type="OrthoDB" id="9789936at2"/>
<feature type="binding site" evidence="10">
    <location>
        <position position="174"/>
    </location>
    <ligand>
        <name>[4Fe-4S] cluster</name>
        <dbReference type="ChEBI" id="CHEBI:49883"/>
        <label>3</label>
    </ligand>
</feature>
<sequence length="269" mass="28149">MFEAILVPVLILTGVGVAAGIMLSFASKFMAIPVDTRLEEVREALPGINCGACGYAGCDQYAKAIVEEGAAVNRCIPGGDKTAKAVGELMGTGVSDVEEKVAFVACKGVPGDDKKKLDYKGIDSCYAASLLYGGDSSCAYGCLGYGDCAKSCPFGAIDLVNGVAVVRPEICTGCSLCVATCPKALISMYPVNKPIHVECRNKDKGAKTRKVCANGCIACRKCASVCPTEAITVDENLAYIDVEKCISCGKCIEVCPVHVIEKFHPSCEK</sequence>
<dbReference type="Gene3D" id="3.30.70.20">
    <property type="match status" value="2"/>
</dbReference>
<proteinExistence type="inferred from homology"/>
<dbReference type="GO" id="GO:0046872">
    <property type="term" value="F:metal ion binding"/>
    <property type="evidence" value="ECO:0007669"/>
    <property type="project" value="UniProtKB-KW"/>
</dbReference>
<evidence type="ECO:0000256" key="3">
    <source>
        <dbReference type="ARBA" id="ARBA00022723"/>
    </source>
</evidence>
<dbReference type="PROSITE" id="PS51379">
    <property type="entry name" value="4FE4S_FER_2"/>
    <property type="match status" value="3"/>
</dbReference>
<dbReference type="NCBIfam" id="NF005503">
    <property type="entry name" value="PRK07118.1-2"/>
    <property type="match status" value="1"/>
</dbReference>
<feature type="domain" description="4Fe-4S ferredoxin-type" evidence="11">
    <location>
        <begin position="162"/>
        <end position="191"/>
    </location>
</feature>
<keyword evidence="3 10" id="KW-0479">Metal-binding</keyword>
<comment type="caution">
    <text evidence="10">Lacks conserved residue(s) required for the propagation of feature annotation.</text>
</comment>
<dbReference type="CDD" id="cd10549">
    <property type="entry name" value="MtMvhB_like"/>
    <property type="match status" value="1"/>
</dbReference>
<evidence type="ECO:0000256" key="6">
    <source>
        <dbReference type="ARBA" id="ARBA00022982"/>
    </source>
</evidence>
<comment type="subcellular location">
    <subcellularLocation>
        <location evidence="10">Cell membrane</location>
    </subcellularLocation>
</comment>
<comment type="subunit">
    <text evidence="10">The complex is composed of six subunits: RnfA, RnfB, RnfC, RnfD, RnfE and RnfG.</text>
</comment>
<dbReference type="SUPFAM" id="SSF54862">
    <property type="entry name" value="4Fe-4S ferredoxins"/>
    <property type="match status" value="1"/>
</dbReference>
<organism evidence="13 14">
    <name type="scientific">Hydrogenoanaerobacterium saccharovorans</name>
    <dbReference type="NCBI Taxonomy" id="474960"/>
    <lineage>
        <taxon>Bacteria</taxon>
        <taxon>Bacillati</taxon>
        <taxon>Bacillota</taxon>
        <taxon>Clostridia</taxon>
        <taxon>Eubacteriales</taxon>
        <taxon>Oscillospiraceae</taxon>
        <taxon>Hydrogenoanaerobacterium</taxon>
    </lineage>
</organism>
<keyword evidence="2 10" id="KW-0004">4Fe-4S</keyword>
<feature type="domain" description="4Fe-4S ferredoxin-type" evidence="11">
    <location>
        <begin position="236"/>
        <end position="266"/>
    </location>
</feature>
<evidence type="ECO:0000256" key="10">
    <source>
        <dbReference type="HAMAP-Rule" id="MF_00463"/>
    </source>
</evidence>
<evidence type="ECO:0000313" key="13">
    <source>
        <dbReference type="EMBL" id="SEM50520.1"/>
    </source>
</evidence>
<feature type="binding site" evidence="10">
    <location>
        <position position="75"/>
    </location>
    <ligand>
        <name>[4Fe-4S] cluster</name>
        <dbReference type="ChEBI" id="CHEBI:49883"/>
        <label>1</label>
    </ligand>
</feature>
<evidence type="ECO:0000313" key="14">
    <source>
        <dbReference type="Proteomes" id="UP000199158"/>
    </source>
</evidence>
<keyword evidence="7 10" id="KW-0408">Iron</keyword>
<feature type="binding site" evidence="10">
    <location>
        <position position="50"/>
    </location>
    <ligand>
        <name>[4Fe-4S] cluster</name>
        <dbReference type="ChEBI" id="CHEBI:49883"/>
        <label>1</label>
    </ligand>
</feature>
<evidence type="ECO:0000256" key="8">
    <source>
        <dbReference type="ARBA" id="ARBA00023014"/>
    </source>
</evidence>
<dbReference type="GO" id="GO:0005886">
    <property type="term" value="C:plasma membrane"/>
    <property type="evidence" value="ECO:0007669"/>
    <property type="project" value="UniProtKB-SubCell"/>
</dbReference>
<feature type="binding site" evidence="10">
    <location>
        <position position="152"/>
    </location>
    <ligand>
        <name>[4Fe-4S] cluster</name>
        <dbReference type="ChEBI" id="CHEBI:49883"/>
        <label>3</label>
    </ligand>
</feature>
<dbReference type="PROSITE" id="PS51656">
    <property type="entry name" value="4FE4S"/>
    <property type="match status" value="1"/>
</dbReference>
<dbReference type="GO" id="GO:0022900">
    <property type="term" value="P:electron transport chain"/>
    <property type="evidence" value="ECO:0007669"/>
    <property type="project" value="UniProtKB-UniRule"/>
</dbReference>
<feature type="binding site" evidence="10">
    <location>
        <position position="181"/>
    </location>
    <ligand>
        <name>[4Fe-4S] cluster</name>
        <dbReference type="ChEBI" id="CHEBI:49883"/>
        <label>2</label>
    </ligand>
</feature>
<dbReference type="EMBL" id="FOCG01000001">
    <property type="protein sequence ID" value="SEM50520.1"/>
    <property type="molecule type" value="Genomic_DNA"/>
</dbReference>
<dbReference type="STRING" id="474960.SAMN05216180_0299"/>
<feature type="binding site" evidence="10">
    <location>
        <position position="138"/>
    </location>
    <ligand>
        <name>[4Fe-4S] cluster</name>
        <dbReference type="ChEBI" id="CHEBI:49883"/>
        <label>2</label>
    </ligand>
</feature>
<dbReference type="Pfam" id="PF12800">
    <property type="entry name" value="Fer4_4"/>
    <property type="match status" value="1"/>
</dbReference>
<keyword evidence="5 10" id="KW-1278">Translocase</keyword>
<feature type="region of interest" description="Hydrophobic" evidence="10">
    <location>
        <begin position="1"/>
        <end position="27"/>
    </location>
</feature>
<feature type="binding site" evidence="10">
    <location>
        <position position="53"/>
    </location>
    <ligand>
        <name>[4Fe-4S] cluster</name>
        <dbReference type="ChEBI" id="CHEBI:49883"/>
        <label>1</label>
    </ligand>
</feature>
<dbReference type="PANTHER" id="PTHR43560">
    <property type="entry name" value="ION-TRANSLOCATING OXIDOREDUCTASE COMPLEX SUBUNIT B"/>
    <property type="match status" value="1"/>
</dbReference>
<dbReference type="Gene3D" id="1.10.15.40">
    <property type="entry name" value="Electron transport complex subunit B, putative Fe-S cluster"/>
    <property type="match status" value="1"/>
</dbReference>
<dbReference type="RefSeq" id="WP_092750941.1">
    <property type="nucleotide sequence ID" value="NZ_FOCG01000001.1"/>
</dbReference>
<dbReference type="InterPro" id="IPR010207">
    <property type="entry name" value="Elect_transpt_cplx_RnfB/RsxB"/>
</dbReference>
<gene>
    <name evidence="10" type="primary">rnfB</name>
    <name evidence="13" type="ORF">SAMN05216180_0299</name>
</gene>
<dbReference type="EC" id="7.-.-.-" evidence="10"/>
<evidence type="ECO:0000259" key="11">
    <source>
        <dbReference type="PROSITE" id="PS51379"/>
    </source>
</evidence>
<protein>
    <recommendedName>
        <fullName evidence="10">Ion-translocating oxidoreductase complex subunit B</fullName>
        <ecNumber evidence="10">7.-.-.-</ecNumber>
    </recommendedName>
    <alternativeName>
        <fullName evidence="10">Rnf electron transport complex subunit B</fullName>
    </alternativeName>
</protein>
<comment type="similarity">
    <text evidence="10">Belongs to the 4Fe4S bacterial-type ferredoxin family. RnfB subfamily.</text>
</comment>
<accession>A0A1H7YWK0</accession>
<keyword evidence="4 10" id="KW-0677">Repeat</keyword>
<keyword evidence="10" id="KW-1003">Cell membrane</keyword>
<dbReference type="InterPro" id="IPR017900">
    <property type="entry name" value="4Fe4S_Fe_S_CS"/>
</dbReference>
<dbReference type="InterPro" id="IPR017896">
    <property type="entry name" value="4Fe4S_Fe-S-bd"/>
</dbReference>
<comment type="cofactor">
    <cofactor evidence="10">
        <name>[4Fe-4S] cluster</name>
        <dbReference type="ChEBI" id="CHEBI:49883"/>
    </cofactor>
    <text evidence="10">Binds 3 [4Fe-4S] clusters.</text>
</comment>
<keyword evidence="8 10" id="KW-0411">Iron-sulfur</keyword>
<keyword evidence="6 10" id="KW-0249">Electron transport</keyword>
<dbReference type="InterPro" id="IPR050395">
    <property type="entry name" value="4Fe4S_Ferredoxin_RnfB"/>
</dbReference>
<feature type="binding site" evidence="10">
    <location>
        <position position="177"/>
    </location>
    <ligand>
        <name>[4Fe-4S] cluster</name>
        <dbReference type="ChEBI" id="CHEBI:49883"/>
        <label>3</label>
    </ligand>
</feature>
<comment type="function">
    <text evidence="10">Part of a membrane-bound complex that couples electron transfer with translocation of ions across the membrane.</text>
</comment>
<dbReference type="AlphaFoldDB" id="A0A1H7YWK0"/>
<feature type="binding site" evidence="10">
    <location>
        <position position="171"/>
    </location>
    <ligand>
        <name>[4Fe-4S] cluster</name>
        <dbReference type="ChEBI" id="CHEBI:49883"/>
        <label>3</label>
    </ligand>
</feature>
<dbReference type="Pfam" id="PF04060">
    <property type="entry name" value="FeS"/>
    <property type="match status" value="1"/>
</dbReference>
<feature type="domain" description="4Fe-4S ferredoxin-type" evidence="11">
    <location>
        <begin position="207"/>
        <end position="235"/>
    </location>
</feature>
<name>A0A1H7YWK0_9FIRM</name>
<dbReference type="Pfam" id="PF12838">
    <property type="entry name" value="Fer4_7"/>
    <property type="match status" value="1"/>
</dbReference>
<dbReference type="Proteomes" id="UP000199158">
    <property type="component" value="Unassembled WGS sequence"/>
</dbReference>
<keyword evidence="9 10" id="KW-0472">Membrane</keyword>
<dbReference type="PROSITE" id="PS00198">
    <property type="entry name" value="4FE4S_FER_1"/>
    <property type="match status" value="2"/>
</dbReference>
<dbReference type="HAMAP" id="MF_00463">
    <property type="entry name" value="RsxB_RnfB"/>
    <property type="match status" value="1"/>
</dbReference>
<evidence type="ECO:0000256" key="7">
    <source>
        <dbReference type="ARBA" id="ARBA00023004"/>
    </source>
</evidence>
<reference evidence="13 14" key="1">
    <citation type="submission" date="2016-10" db="EMBL/GenBank/DDBJ databases">
        <authorList>
            <person name="de Groot N.N."/>
        </authorList>
    </citation>
    <scope>NUCLEOTIDE SEQUENCE [LARGE SCALE GENOMIC DNA]</scope>
    <source>
        <strain evidence="13 14">CGMCC 1.5070</strain>
    </source>
</reference>
<dbReference type="GO" id="GO:0009055">
    <property type="term" value="F:electron transfer activity"/>
    <property type="evidence" value="ECO:0007669"/>
    <property type="project" value="InterPro"/>
</dbReference>
<evidence type="ECO:0000256" key="1">
    <source>
        <dbReference type="ARBA" id="ARBA00022448"/>
    </source>
</evidence>
<dbReference type="InterPro" id="IPR007202">
    <property type="entry name" value="4Fe-4S_dom"/>
</dbReference>
<feature type="binding site" evidence="10">
    <location>
        <position position="58"/>
    </location>
    <ligand>
        <name>[4Fe-4S] cluster</name>
        <dbReference type="ChEBI" id="CHEBI:49883"/>
        <label>1</label>
    </ligand>
</feature>
<dbReference type="NCBIfam" id="TIGR01944">
    <property type="entry name" value="rnfB"/>
    <property type="match status" value="1"/>
</dbReference>
<evidence type="ECO:0000256" key="2">
    <source>
        <dbReference type="ARBA" id="ARBA00022485"/>
    </source>
</evidence>
<evidence type="ECO:0000259" key="12">
    <source>
        <dbReference type="PROSITE" id="PS51656"/>
    </source>
</evidence>
<feature type="binding site" evidence="10">
    <location>
        <position position="142"/>
    </location>
    <ligand>
        <name>[4Fe-4S] cluster</name>
        <dbReference type="ChEBI" id="CHEBI:49883"/>
        <label>2</label>
    </ligand>
</feature>
<dbReference type="GO" id="GO:0051539">
    <property type="term" value="F:4 iron, 4 sulfur cluster binding"/>
    <property type="evidence" value="ECO:0007669"/>
    <property type="project" value="UniProtKB-UniRule"/>
</dbReference>
<feature type="binding site" evidence="10">
    <location>
        <position position="148"/>
    </location>
    <ligand>
        <name>[4Fe-4S] cluster</name>
        <dbReference type="ChEBI" id="CHEBI:49883"/>
        <label>2</label>
    </ligand>
</feature>
<feature type="domain" description="4Fe-4S" evidence="12">
    <location>
        <begin position="33"/>
        <end position="92"/>
    </location>
</feature>
<evidence type="ECO:0000256" key="9">
    <source>
        <dbReference type="ARBA" id="ARBA00023136"/>
    </source>
</evidence>
<dbReference type="PANTHER" id="PTHR43560:SF1">
    <property type="entry name" value="ION-TRANSLOCATING OXIDOREDUCTASE COMPLEX SUBUNIT B"/>
    <property type="match status" value="1"/>
</dbReference>
<evidence type="ECO:0000256" key="5">
    <source>
        <dbReference type="ARBA" id="ARBA00022967"/>
    </source>
</evidence>
<evidence type="ECO:0000256" key="4">
    <source>
        <dbReference type="ARBA" id="ARBA00022737"/>
    </source>
</evidence>
<keyword evidence="1 10" id="KW-0813">Transport</keyword>
<keyword evidence="14" id="KW-1185">Reference proteome</keyword>